<keyword evidence="8" id="KW-1185">Reference proteome</keyword>
<name>A0A5Q2RJJ5_9ACTN</name>
<dbReference type="Proteomes" id="UP000334019">
    <property type="component" value="Chromosome"/>
</dbReference>
<comment type="similarity">
    <text evidence="2">Belongs to the bacterial solute-binding protein 1 family.</text>
</comment>
<dbReference type="InterPro" id="IPR050490">
    <property type="entry name" value="Bact_solute-bd_prot1"/>
</dbReference>
<dbReference type="PANTHER" id="PTHR43649:SF31">
    <property type="entry name" value="SN-GLYCEROL-3-PHOSPHATE-BINDING PERIPLASMIC PROTEIN UGPB"/>
    <property type="match status" value="1"/>
</dbReference>
<dbReference type="PROSITE" id="PS51257">
    <property type="entry name" value="PROKAR_LIPOPROTEIN"/>
    <property type="match status" value="1"/>
</dbReference>
<keyword evidence="3" id="KW-0813">Transport</keyword>
<dbReference type="KEGG" id="atq:GH723_06190"/>
<proteinExistence type="inferred from homology"/>
<protein>
    <submittedName>
        <fullName evidence="7">Extracellular solute-binding protein</fullName>
    </submittedName>
</protein>
<evidence type="ECO:0000313" key="8">
    <source>
        <dbReference type="Proteomes" id="UP000334019"/>
    </source>
</evidence>
<dbReference type="GO" id="GO:0030313">
    <property type="term" value="C:cell envelope"/>
    <property type="evidence" value="ECO:0007669"/>
    <property type="project" value="UniProtKB-SubCell"/>
</dbReference>
<dbReference type="InterPro" id="IPR006059">
    <property type="entry name" value="SBP"/>
</dbReference>
<comment type="subcellular location">
    <subcellularLocation>
        <location evidence="1">Cell envelope</location>
    </subcellularLocation>
</comment>
<evidence type="ECO:0000256" key="4">
    <source>
        <dbReference type="ARBA" id="ARBA00022729"/>
    </source>
</evidence>
<feature type="signal peptide" evidence="6">
    <location>
        <begin position="1"/>
        <end position="21"/>
    </location>
</feature>
<evidence type="ECO:0000256" key="1">
    <source>
        <dbReference type="ARBA" id="ARBA00004196"/>
    </source>
</evidence>
<dbReference type="RefSeq" id="WP_153758837.1">
    <property type="nucleotide sequence ID" value="NZ_CP045851.1"/>
</dbReference>
<keyword evidence="4 6" id="KW-0732">Signal</keyword>
<dbReference type="EMBL" id="CP045851">
    <property type="protein sequence ID" value="QGG94731.1"/>
    <property type="molecule type" value="Genomic_DNA"/>
</dbReference>
<dbReference type="AlphaFoldDB" id="A0A5Q2RJJ5"/>
<dbReference type="Pfam" id="PF13416">
    <property type="entry name" value="SBP_bac_8"/>
    <property type="match status" value="1"/>
</dbReference>
<gene>
    <name evidence="7" type="ORF">GH723_06190</name>
</gene>
<evidence type="ECO:0000256" key="5">
    <source>
        <dbReference type="SAM" id="MobiDB-lite"/>
    </source>
</evidence>
<dbReference type="CDD" id="cd14748">
    <property type="entry name" value="PBP2_UgpB"/>
    <property type="match status" value="1"/>
</dbReference>
<feature type="chain" id="PRO_5024280064" evidence="6">
    <location>
        <begin position="22"/>
        <end position="479"/>
    </location>
</feature>
<organism evidence="7 8">
    <name type="scientific">Actinomarinicola tropica</name>
    <dbReference type="NCBI Taxonomy" id="2789776"/>
    <lineage>
        <taxon>Bacteria</taxon>
        <taxon>Bacillati</taxon>
        <taxon>Actinomycetota</taxon>
        <taxon>Acidimicrobiia</taxon>
        <taxon>Acidimicrobiales</taxon>
        <taxon>Iamiaceae</taxon>
        <taxon>Actinomarinicola</taxon>
    </lineage>
</organism>
<evidence type="ECO:0000256" key="3">
    <source>
        <dbReference type="ARBA" id="ARBA00022448"/>
    </source>
</evidence>
<dbReference type="Gene3D" id="3.40.190.10">
    <property type="entry name" value="Periplasmic binding protein-like II"/>
    <property type="match status" value="2"/>
</dbReference>
<evidence type="ECO:0000256" key="6">
    <source>
        <dbReference type="SAM" id="SignalP"/>
    </source>
</evidence>
<dbReference type="PANTHER" id="PTHR43649">
    <property type="entry name" value="ARABINOSE-BINDING PROTEIN-RELATED"/>
    <property type="match status" value="1"/>
</dbReference>
<dbReference type="SUPFAM" id="SSF53850">
    <property type="entry name" value="Periplasmic binding protein-like II"/>
    <property type="match status" value="1"/>
</dbReference>
<evidence type="ECO:0000256" key="2">
    <source>
        <dbReference type="ARBA" id="ARBA00008520"/>
    </source>
</evidence>
<evidence type="ECO:0000313" key="7">
    <source>
        <dbReference type="EMBL" id="QGG94731.1"/>
    </source>
</evidence>
<feature type="region of interest" description="Disordered" evidence="5">
    <location>
        <begin position="30"/>
        <end position="53"/>
    </location>
</feature>
<accession>A0A5Q2RJJ5</accession>
<reference evidence="7 8" key="1">
    <citation type="submission" date="2019-11" db="EMBL/GenBank/DDBJ databases">
        <authorList>
            <person name="He Y."/>
        </authorList>
    </citation>
    <scope>NUCLEOTIDE SEQUENCE [LARGE SCALE GENOMIC DNA]</scope>
    <source>
        <strain evidence="7 8">SCSIO 58843</strain>
    </source>
</reference>
<sequence>MIRSRCARLLTLLLVPALLVAACGGGGDDDADGGSGGTADIGEVPEADPGSDLAAECPVDALDSAEGPVEITFWHSMTVELGETLQDLVDEYNASQDRVRVELQFQGSYTESLDKYLTALRGGTRPTIVQLEETALQIGIDAESFVPVQACVDASDYSFDDHIDRVVAAYTVDGVLHPMPFNTSNPVLYANMAILREAGVEELPTTVAEMREAAQAVVDSGAAPNGVTFTTSAWLIEQWFGLAGEPFVDGDNGRGSRATEVLLDGELGQEIFEFMGSMVDDGLAVNVGNGDNQEHLLALATGQAAMTINTSAALRSVKTAAQDFPGVEVAIGPLPSVGEREGGVLVGGAALWLDADTSDEERAAAWDLLTWLSEPEQQARWHASTGYVPIRQSAIELPEVAELWAAEPEFRIAYDQLVEGTENVGSAGPVIGNHAQVRQDAVVPALERMWIEGMSPSEAVERATSDANRIIADYSDRLG</sequence>